<sequence>MQHKPDGKTAFKMERTNAQNERNLFNVQQHAKEWECVLIYDEVNDTFSLERLESHMHISYDRPGTRAARGLLAANSTPNASTPTSGAAMPPTNGVNSLHSPLAIVHAVALAPTPSPSTNNVPLPGQPTVEEEEEEEEEEERLDTGPLANTAVPAPPRVPKTNKSSARPRPISLPPSSSLATSSTITNAGRESQGGGEEIEEISDPIPLASKPPAPSRPRPKPRYTGKLSGSDKLHPEILSRGTASGAPATPATFTALSLPQTSVPSTSLNNHSTAPSHPPFAPGAGDDDDDDDESDDDDDMVEAIAHQSSAPSASTIMLSNSQLSMYAHDSGSDDDDDDESGSEEDEDFLALALGEADSVPAPTPTRPPPKAVPPGRPMSMNRLAGGTYADDDSSSDDSSD</sequence>
<feature type="compositionally biased region" description="Polar residues" evidence="1">
    <location>
        <begin position="307"/>
        <end position="325"/>
    </location>
</feature>
<dbReference type="AlphaFoldDB" id="A0A9P6B6L6"/>
<organism evidence="2 3">
    <name type="scientific">Hydnum rufescens UP504</name>
    <dbReference type="NCBI Taxonomy" id="1448309"/>
    <lineage>
        <taxon>Eukaryota</taxon>
        <taxon>Fungi</taxon>
        <taxon>Dikarya</taxon>
        <taxon>Basidiomycota</taxon>
        <taxon>Agaricomycotina</taxon>
        <taxon>Agaricomycetes</taxon>
        <taxon>Cantharellales</taxon>
        <taxon>Hydnaceae</taxon>
        <taxon>Hydnum</taxon>
    </lineage>
</organism>
<evidence type="ECO:0000256" key="1">
    <source>
        <dbReference type="SAM" id="MobiDB-lite"/>
    </source>
</evidence>
<feature type="compositionally biased region" description="Acidic residues" evidence="1">
    <location>
        <begin position="286"/>
        <end position="302"/>
    </location>
</feature>
<accession>A0A9P6B6L6</accession>
<proteinExistence type="predicted"/>
<feature type="compositionally biased region" description="Pro residues" evidence="1">
    <location>
        <begin position="362"/>
        <end position="377"/>
    </location>
</feature>
<feature type="compositionally biased region" description="Polar residues" evidence="1">
    <location>
        <begin position="260"/>
        <end position="276"/>
    </location>
</feature>
<feature type="compositionally biased region" description="Acidic residues" evidence="1">
    <location>
        <begin position="390"/>
        <end position="401"/>
    </location>
</feature>
<name>A0A9P6B6L6_9AGAM</name>
<evidence type="ECO:0000313" key="2">
    <source>
        <dbReference type="EMBL" id="KAF9518480.1"/>
    </source>
</evidence>
<comment type="caution">
    <text evidence="2">The sequence shown here is derived from an EMBL/GenBank/DDBJ whole genome shotgun (WGS) entry which is preliminary data.</text>
</comment>
<feature type="compositionally biased region" description="Low complexity" evidence="1">
    <location>
        <begin position="164"/>
        <end position="185"/>
    </location>
</feature>
<feature type="region of interest" description="Disordered" evidence="1">
    <location>
        <begin position="112"/>
        <end position="401"/>
    </location>
</feature>
<protein>
    <recommendedName>
        <fullName evidence="4">Transcription elongation factor Eaf N-terminal domain-containing protein</fullName>
    </recommendedName>
</protein>
<feature type="compositionally biased region" description="Low complexity" evidence="1">
    <location>
        <begin position="242"/>
        <end position="259"/>
    </location>
</feature>
<feature type="compositionally biased region" description="Acidic residues" evidence="1">
    <location>
        <begin position="129"/>
        <end position="141"/>
    </location>
</feature>
<feature type="compositionally biased region" description="Acidic residues" evidence="1">
    <location>
        <begin position="333"/>
        <end position="349"/>
    </location>
</feature>
<reference evidence="2" key="1">
    <citation type="journal article" date="2020" name="Nat. Commun.">
        <title>Large-scale genome sequencing of mycorrhizal fungi provides insights into the early evolution of symbiotic traits.</title>
        <authorList>
            <person name="Miyauchi S."/>
            <person name="Kiss E."/>
            <person name="Kuo A."/>
            <person name="Drula E."/>
            <person name="Kohler A."/>
            <person name="Sanchez-Garcia M."/>
            <person name="Morin E."/>
            <person name="Andreopoulos B."/>
            <person name="Barry K.W."/>
            <person name="Bonito G."/>
            <person name="Buee M."/>
            <person name="Carver A."/>
            <person name="Chen C."/>
            <person name="Cichocki N."/>
            <person name="Clum A."/>
            <person name="Culley D."/>
            <person name="Crous P.W."/>
            <person name="Fauchery L."/>
            <person name="Girlanda M."/>
            <person name="Hayes R.D."/>
            <person name="Keri Z."/>
            <person name="LaButti K."/>
            <person name="Lipzen A."/>
            <person name="Lombard V."/>
            <person name="Magnuson J."/>
            <person name="Maillard F."/>
            <person name="Murat C."/>
            <person name="Nolan M."/>
            <person name="Ohm R.A."/>
            <person name="Pangilinan J."/>
            <person name="Pereira M.F."/>
            <person name="Perotto S."/>
            <person name="Peter M."/>
            <person name="Pfister S."/>
            <person name="Riley R."/>
            <person name="Sitrit Y."/>
            <person name="Stielow J.B."/>
            <person name="Szollosi G."/>
            <person name="Zifcakova L."/>
            <person name="Stursova M."/>
            <person name="Spatafora J.W."/>
            <person name="Tedersoo L."/>
            <person name="Vaario L.M."/>
            <person name="Yamada A."/>
            <person name="Yan M."/>
            <person name="Wang P."/>
            <person name="Xu J."/>
            <person name="Bruns T."/>
            <person name="Baldrian P."/>
            <person name="Vilgalys R."/>
            <person name="Dunand C."/>
            <person name="Henrissat B."/>
            <person name="Grigoriev I.V."/>
            <person name="Hibbett D."/>
            <person name="Nagy L.G."/>
            <person name="Martin F.M."/>
        </authorList>
    </citation>
    <scope>NUCLEOTIDE SEQUENCE</scope>
    <source>
        <strain evidence="2">UP504</strain>
    </source>
</reference>
<dbReference type="EMBL" id="MU128925">
    <property type="protein sequence ID" value="KAF9518480.1"/>
    <property type="molecule type" value="Genomic_DNA"/>
</dbReference>
<dbReference type="Proteomes" id="UP000886523">
    <property type="component" value="Unassembled WGS sequence"/>
</dbReference>
<gene>
    <name evidence="2" type="ORF">BS47DRAFT_303195</name>
</gene>
<evidence type="ECO:0000313" key="3">
    <source>
        <dbReference type="Proteomes" id="UP000886523"/>
    </source>
</evidence>
<evidence type="ECO:0008006" key="4">
    <source>
        <dbReference type="Google" id="ProtNLM"/>
    </source>
</evidence>
<dbReference type="OrthoDB" id="125903at2759"/>
<keyword evidence="3" id="KW-1185">Reference proteome</keyword>